<dbReference type="Proteomes" id="UP000792457">
    <property type="component" value="Unassembled WGS sequence"/>
</dbReference>
<feature type="compositionally biased region" description="Acidic residues" evidence="1">
    <location>
        <begin position="678"/>
        <end position="697"/>
    </location>
</feature>
<dbReference type="EMBL" id="KZ308255">
    <property type="protein sequence ID" value="KAG8225868.1"/>
    <property type="molecule type" value="Genomic_DNA"/>
</dbReference>
<accession>A0A8K0K4J2</accession>
<dbReference type="AlphaFoldDB" id="A0A8K0K4J2"/>
<feature type="region of interest" description="Disordered" evidence="1">
    <location>
        <begin position="669"/>
        <end position="697"/>
    </location>
</feature>
<feature type="non-terminal residue" evidence="2">
    <location>
        <position position="697"/>
    </location>
</feature>
<feature type="region of interest" description="Disordered" evidence="1">
    <location>
        <begin position="464"/>
        <end position="486"/>
    </location>
</feature>
<evidence type="ECO:0000313" key="2">
    <source>
        <dbReference type="EMBL" id="KAG8225868.1"/>
    </source>
</evidence>
<feature type="compositionally biased region" description="Acidic residues" evidence="1">
    <location>
        <begin position="477"/>
        <end position="486"/>
    </location>
</feature>
<evidence type="ECO:0000313" key="3">
    <source>
        <dbReference type="Proteomes" id="UP000792457"/>
    </source>
</evidence>
<organism evidence="2 3">
    <name type="scientific">Ladona fulva</name>
    <name type="common">Scarce chaser dragonfly</name>
    <name type="synonym">Libellula fulva</name>
    <dbReference type="NCBI Taxonomy" id="123851"/>
    <lineage>
        <taxon>Eukaryota</taxon>
        <taxon>Metazoa</taxon>
        <taxon>Ecdysozoa</taxon>
        <taxon>Arthropoda</taxon>
        <taxon>Hexapoda</taxon>
        <taxon>Insecta</taxon>
        <taxon>Pterygota</taxon>
        <taxon>Palaeoptera</taxon>
        <taxon>Odonata</taxon>
        <taxon>Epiprocta</taxon>
        <taxon>Anisoptera</taxon>
        <taxon>Libelluloidea</taxon>
        <taxon>Libellulidae</taxon>
        <taxon>Ladona</taxon>
    </lineage>
</organism>
<proteinExistence type="predicted"/>
<comment type="caution">
    <text evidence="2">The sequence shown here is derived from an EMBL/GenBank/DDBJ whole genome shotgun (WGS) entry which is preliminary data.</text>
</comment>
<feature type="region of interest" description="Disordered" evidence="1">
    <location>
        <begin position="394"/>
        <end position="414"/>
    </location>
</feature>
<name>A0A8K0K4J2_LADFU</name>
<feature type="region of interest" description="Disordered" evidence="1">
    <location>
        <begin position="301"/>
        <end position="356"/>
    </location>
</feature>
<keyword evidence="3" id="KW-1185">Reference proteome</keyword>
<gene>
    <name evidence="2" type="ORF">J437_LFUL004798</name>
</gene>
<feature type="region of interest" description="Disordered" evidence="1">
    <location>
        <begin position="243"/>
        <end position="262"/>
    </location>
</feature>
<sequence>MSLTVTLLSTTIIREGVRYGEDEGFMGWLIKVCFSSNHLAIDRLHTPYSLVNECHAEQIAVFPGEIPLNNAAPLGNELPMIPTNLWRRPRKDEAKKTSLELDAATRRALGSWAAVEIVSDTAPGLPRPNSSFLHGFLETRILESSLEGVCPPKASSESIPRIPSEGTCLPKAPPDSLSLPKCSSEGIFPKKTPPQVPPKCSPESAFPPKIPTEGPCLTRGLQECIYIPSRHSDAEKKPIESIPKSLPSIHPPKHPTENPLCPKEMLPTRITKVAGEGQAVVSSEASIDGLCKSAKEKLLMRKEETEEEGSEDGLCSSRRITSGPPSASKKPSFRVARRRDSRRKESRRSSKVASLASKFDAMVIESSKGKVQRTLSLKGSIAPRKRKVEVDACRRGRRRVEDGRSDHPAGNSVKETIRMFEGNLSQREQVASVVEVGKEKGEEVMKEEHYKRVEDIKREIQVMEEEEEVNGSKKEEEMELKEEDEMETKLLKTEEEQMEEVGEMLRKEEDENGGYELVGTMAPTMKPNSSFLWGVRLNGERTIYGGRLPGYATVVEEDCYDDVGPPVMQKEEVRVDGAYDVVPLPETLAAEMVSVSDCYESIYIGGDGRVPESRGGSGSDSLSGIEVKSNSLYGRCGSMLSDDGGSCSSDGIAVHEVLSYQLTSVMKGHEMERRSETSDEWVDVDASTDDESTGTAP</sequence>
<feature type="compositionally biased region" description="Basic residues" evidence="1">
    <location>
        <begin position="331"/>
        <end position="350"/>
    </location>
</feature>
<reference evidence="2" key="2">
    <citation type="submission" date="2017-10" db="EMBL/GenBank/DDBJ databases">
        <title>Ladona fulva Genome sequencing and assembly.</title>
        <authorList>
            <person name="Murali S."/>
            <person name="Richards S."/>
            <person name="Bandaranaike D."/>
            <person name="Bellair M."/>
            <person name="Blankenburg K."/>
            <person name="Chao H."/>
            <person name="Dinh H."/>
            <person name="Doddapaneni H."/>
            <person name="Dugan-Rocha S."/>
            <person name="Elkadiri S."/>
            <person name="Gnanaolivu R."/>
            <person name="Hernandez B."/>
            <person name="Skinner E."/>
            <person name="Javaid M."/>
            <person name="Lee S."/>
            <person name="Li M."/>
            <person name="Ming W."/>
            <person name="Munidasa M."/>
            <person name="Muniz J."/>
            <person name="Nguyen L."/>
            <person name="Hughes D."/>
            <person name="Osuji N."/>
            <person name="Pu L.-L."/>
            <person name="Puazo M."/>
            <person name="Qu C."/>
            <person name="Quiroz J."/>
            <person name="Raj R."/>
            <person name="Weissenberger G."/>
            <person name="Xin Y."/>
            <person name="Zou X."/>
            <person name="Han Y."/>
            <person name="Worley K."/>
            <person name="Muzny D."/>
            <person name="Gibbs R."/>
        </authorList>
    </citation>
    <scope>NUCLEOTIDE SEQUENCE</scope>
    <source>
        <strain evidence="2">Sampled in the wild</strain>
    </source>
</reference>
<reference evidence="2" key="1">
    <citation type="submission" date="2013-04" db="EMBL/GenBank/DDBJ databases">
        <authorList>
            <person name="Qu J."/>
            <person name="Murali S.C."/>
            <person name="Bandaranaike D."/>
            <person name="Bellair M."/>
            <person name="Blankenburg K."/>
            <person name="Chao H."/>
            <person name="Dinh H."/>
            <person name="Doddapaneni H."/>
            <person name="Downs B."/>
            <person name="Dugan-Rocha S."/>
            <person name="Elkadiri S."/>
            <person name="Gnanaolivu R.D."/>
            <person name="Hernandez B."/>
            <person name="Javaid M."/>
            <person name="Jayaseelan J.C."/>
            <person name="Lee S."/>
            <person name="Li M."/>
            <person name="Ming W."/>
            <person name="Munidasa M."/>
            <person name="Muniz J."/>
            <person name="Nguyen L."/>
            <person name="Ongeri F."/>
            <person name="Osuji N."/>
            <person name="Pu L.-L."/>
            <person name="Puazo M."/>
            <person name="Qu C."/>
            <person name="Quiroz J."/>
            <person name="Raj R."/>
            <person name="Weissenberger G."/>
            <person name="Xin Y."/>
            <person name="Zou X."/>
            <person name="Han Y."/>
            <person name="Richards S."/>
            <person name="Worley K."/>
            <person name="Muzny D."/>
            <person name="Gibbs R."/>
        </authorList>
    </citation>
    <scope>NUCLEOTIDE SEQUENCE</scope>
    <source>
        <strain evidence="2">Sampled in the wild</strain>
    </source>
</reference>
<protein>
    <submittedName>
        <fullName evidence="2">Uncharacterized protein</fullName>
    </submittedName>
</protein>
<feature type="compositionally biased region" description="Basic and acidic residues" evidence="1">
    <location>
        <begin position="394"/>
        <end position="407"/>
    </location>
</feature>
<evidence type="ECO:0000256" key="1">
    <source>
        <dbReference type="SAM" id="MobiDB-lite"/>
    </source>
</evidence>
<feature type="region of interest" description="Disordered" evidence="1">
    <location>
        <begin position="154"/>
        <end position="174"/>
    </location>
</feature>